<dbReference type="InterPro" id="IPR013656">
    <property type="entry name" value="PAS_4"/>
</dbReference>
<dbReference type="RefSeq" id="WP_350931135.1">
    <property type="nucleotide sequence ID" value="NZ_CP157762.1"/>
</dbReference>
<dbReference type="InterPro" id="IPR035965">
    <property type="entry name" value="PAS-like_dom_sf"/>
</dbReference>
<proteinExistence type="predicted"/>
<dbReference type="Gene3D" id="3.60.40.10">
    <property type="entry name" value="PPM-type phosphatase domain"/>
    <property type="match status" value="1"/>
</dbReference>
<dbReference type="GO" id="GO:0016791">
    <property type="term" value="F:phosphatase activity"/>
    <property type="evidence" value="ECO:0007669"/>
    <property type="project" value="TreeGrafter"/>
</dbReference>
<dbReference type="PANTHER" id="PTHR43156">
    <property type="entry name" value="STAGE II SPORULATION PROTEIN E-RELATED"/>
    <property type="match status" value="1"/>
</dbReference>
<evidence type="ECO:0000259" key="2">
    <source>
        <dbReference type="PROSITE" id="PS50112"/>
    </source>
</evidence>
<organism evidence="4">
    <name type="scientific">Micromonospora sp. CCTCC AA 2012012</name>
    <dbReference type="NCBI Taxonomy" id="3111921"/>
    <lineage>
        <taxon>Bacteria</taxon>
        <taxon>Bacillati</taxon>
        <taxon>Actinomycetota</taxon>
        <taxon>Actinomycetes</taxon>
        <taxon>Micromonosporales</taxon>
        <taxon>Micromonosporaceae</taxon>
        <taxon>Micromonospora</taxon>
    </lineage>
</organism>
<dbReference type="Pfam" id="PF08448">
    <property type="entry name" value="PAS_4"/>
    <property type="match status" value="2"/>
</dbReference>
<dbReference type="InterPro" id="IPR001932">
    <property type="entry name" value="PPM-type_phosphatase-like_dom"/>
</dbReference>
<dbReference type="SMART" id="SM00065">
    <property type="entry name" value="GAF"/>
    <property type="match status" value="1"/>
</dbReference>
<evidence type="ECO:0000313" key="3">
    <source>
        <dbReference type="EMBL" id="XBP91588.1"/>
    </source>
</evidence>
<dbReference type="Gene3D" id="3.30.450.20">
    <property type="entry name" value="PAS domain"/>
    <property type="match status" value="2"/>
</dbReference>
<dbReference type="AlphaFoldDB" id="A0AAU8H7C1"/>
<dbReference type="InterPro" id="IPR000014">
    <property type="entry name" value="PAS"/>
</dbReference>
<dbReference type="PROSITE" id="PS50112">
    <property type="entry name" value="PAS"/>
    <property type="match status" value="2"/>
</dbReference>
<dbReference type="Pfam" id="PF13185">
    <property type="entry name" value="GAF_2"/>
    <property type="match status" value="1"/>
</dbReference>
<dbReference type="InterPro" id="IPR029016">
    <property type="entry name" value="GAF-like_dom_sf"/>
</dbReference>
<dbReference type="InterPro" id="IPR052016">
    <property type="entry name" value="Bact_Sigma-Reg"/>
</dbReference>
<dbReference type="InterPro" id="IPR003018">
    <property type="entry name" value="GAF"/>
</dbReference>
<gene>
    <name evidence="4" type="ORF">ABUL08_18270</name>
    <name evidence="3" type="ORF">VK199_18200</name>
</gene>
<dbReference type="PANTHER" id="PTHR43156:SF2">
    <property type="entry name" value="STAGE II SPORULATION PROTEIN E"/>
    <property type="match status" value="1"/>
</dbReference>
<name>A0AAU8H7C1_9ACTN</name>
<keyword evidence="1" id="KW-0378">Hydrolase</keyword>
<dbReference type="Gene3D" id="3.30.450.40">
    <property type="match status" value="1"/>
</dbReference>
<feature type="domain" description="PAS" evidence="2">
    <location>
        <begin position="191"/>
        <end position="260"/>
    </location>
</feature>
<feature type="domain" description="PAS" evidence="2">
    <location>
        <begin position="324"/>
        <end position="397"/>
    </location>
</feature>
<reference evidence="3" key="1">
    <citation type="submission" date="2024-01" db="EMBL/GenBank/DDBJ databases">
        <title>The genome sequence of Micromonospora mangrovi CCTCC AA 2012012.</title>
        <authorList>
            <person name="Gao J."/>
        </authorList>
    </citation>
    <scope>NUCLEOTIDE SEQUENCE</scope>
    <source>
        <strain evidence="3">CCTCC AA 2012012</strain>
    </source>
</reference>
<dbReference type="SUPFAM" id="SSF81606">
    <property type="entry name" value="PP2C-like"/>
    <property type="match status" value="1"/>
</dbReference>
<protein>
    <submittedName>
        <fullName evidence="4">SpoIIE family protein phosphatase</fullName>
    </submittedName>
</protein>
<reference evidence="4" key="2">
    <citation type="submission" date="2024-06" db="EMBL/GenBank/DDBJ databases">
        <title>Micromonospora mangrovi CCTCC AA 2012012 genome sequences.</title>
        <authorList>
            <person name="Gao J."/>
        </authorList>
    </citation>
    <scope>NUCLEOTIDE SEQUENCE</scope>
    <source>
        <strain evidence="4">CCTCC AA 2012012</strain>
    </source>
</reference>
<evidence type="ECO:0000256" key="1">
    <source>
        <dbReference type="ARBA" id="ARBA00022801"/>
    </source>
</evidence>
<dbReference type="CDD" id="cd00130">
    <property type="entry name" value="PAS"/>
    <property type="match status" value="1"/>
</dbReference>
<accession>A0AAU8H7C1</accession>
<dbReference type="InterPro" id="IPR036457">
    <property type="entry name" value="PPM-type-like_dom_sf"/>
</dbReference>
<sequence>MPGRIGRISTEGPGALLPADVLRRALAEVVVLVLLDEAGEQLDLVWQAGMVPEVAETWSRFPLGAPVAIARSARTGELVEAGSFRERLIRFPATASVPTADVEGLVTAPLWQHDPGREPVVIGAISIGYRQGLPPRATETAVELATYAAERVRAAGLRHGSRRPTPDDPVPLPTASAVAQLARGAGAQGIDQALLDTVLLHLPVGVSVLDRDLRFTLVNPRAAEINGRTPEEHIGCHLREVLPDLPESFAAQLRGVVRSGQPLLNLDIVGPTPGRPGQRRWRGNYYPVLGASPTGPVGVAAIFEEVTDEETLGVEQLTAERAGTLTVLDTLVENAPVGVALLDTELRYLKINPTLAEWNGRTAADHLGRRLPDLLPALAPQVEPAMREVAETGVVRDVEIVMGARTWLSSFFGVPGAGGRTAAVAVFVTEVTRRRQEERRARQVQAFTEALSQAVSVAEVACVVGTAGALAAGANVASVALLDDRGRRLRFAPTGQEPPEQWHVLPSDADHPIAVAYRSDRSAFYPDLGAMLHRYPQLAEAQARTAHSAWAMMPMRGRGTAAGMLTFAYRTEQAFDADQQNLLETLAGLAGQALARAQLYEREHTTALRLQRSLLPSRLPEVPGVELAAVYVTGDAAEVGGDFYDVFAVDGSAGREWVLVVGDVAGRGVDAASVTGLARHTLRITAATAEPAAALRRLHTRLWEDADVDRFLTVACGRLRLHDDGAELDLASGGHPAALVRRADGSVEVVSVPGMLIGAFSTVRLEQRTVPLAAGDTVLLYTDGVIEARGPAGLFGQERLAELVRGAPHDDPERLVAYVRAGVDAFQHGPAADDMAILALRIGRRSAPATVDGA</sequence>
<dbReference type="Pfam" id="PF07228">
    <property type="entry name" value="SpoIIE"/>
    <property type="match status" value="1"/>
</dbReference>
<dbReference type="SMART" id="SM00331">
    <property type="entry name" value="PP2C_SIG"/>
    <property type="match status" value="1"/>
</dbReference>
<dbReference type="EMBL" id="CP159342">
    <property type="protein sequence ID" value="XCH72286.1"/>
    <property type="molecule type" value="Genomic_DNA"/>
</dbReference>
<dbReference type="SUPFAM" id="SSF55785">
    <property type="entry name" value="PYP-like sensor domain (PAS domain)"/>
    <property type="match status" value="2"/>
</dbReference>
<dbReference type="EMBL" id="CP157762">
    <property type="protein sequence ID" value="XBP91588.1"/>
    <property type="molecule type" value="Genomic_DNA"/>
</dbReference>
<dbReference type="SUPFAM" id="SSF55781">
    <property type="entry name" value="GAF domain-like"/>
    <property type="match status" value="1"/>
</dbReference>
<evidence type="ECO:0000313" key="4">
    <source>
        <dbReference type="EMBL" id="XCH72286.1"/>
    </source>
</evidence>
<dbReference type="SMART" id="SM00091">
    <property type="entry name" value="PAS"/>
    <property type="match status" value="2"/>
</dbReference>